<sequence>MFILEIKRTDLPSDSEASSVFNWLRIDKETLNITQLTFSSMDSAGEIEERFFNEGYLKFNQTTGTFIEKYNSAQHPLDRRLTWKISTLLSNAIEDFIKQVV</sequence>
<evidence type="ECO:0000313" key="1">
    <source>
        <dbReference type="EMBL" id="TKC06710.1"/>
    </source>
</evidence>
<evidence type="ECO:0000313" key="2">
    <source>
        <dbReference type="Proteomes" id="UP000309488"/>
    </source>
</evidence>
<dbReference type="RefSeq" id="WP_136842965.1">
    <property type="nucleotide sequence ID" value="NZ_SWBR01000004.1"/>
</dbReference>
<name>A0A4U1CJ17_9SPHI</name>
<dbReference type="EMBL" id="SWBR01000004">
    <property type="protein sequence ID" value="TKC06710.1"/>
    <property type="molecule type" value="Genomic_DNA"/>
</dbReference>
<protein>
    <submittedName>
        <fullName evidence="1">Uncharacterized protein</fullName>
    </submittedName>
</protein>
<gene>
    <name evidence="1" type="ORF">FA048_16040</name>
</gene>
<comment type="caution">
    <text evidence="1">The sequence shown here is derived from an EMBL/GenBank/DDBJ whole genome shotgun (WGS) entry which is preliminary data.</text>
</comment>
<accession>A0A4U1CJ17</accession>
<organism evidence="1 2">
    <name type="scientific">Pedobacter polaris</name>
    <dbReference type="NCBI Taxonomy" id="2571273"/>
    <lineage>
        <taxon>Bacteria</taxon>
        <taxon>Pseudomonadati</taxon>
        <taxon>Bacteroidota</taxon>
        <taxon>Sphingobacteriia</taxon>
        <taxon>Sphingobacteriales</taxon>
        <taxon>Sphingobacteriaceae</taxon>
        <taxon>Pedobacter</taxon>
    </lineage>
</organism>
<keyword evidence="2" id="KW-1185">Reference proteome</keyword>
<dbReference type="Proteomes" id="UP000309488">
    <property type="component" value="Unassembled WGS sequence"/>
</dbReference>
<dbReference type="OrthoDB" id="997000at2"/>
<reference evidence="1 2" key="1">
    <citation type="submission" date="2019-04" db="EMBL/GenBank/DDBJ databases">
        <title>Pedobacter sp. RP-3-22 sp. nov., isolated from Arctic soil.</title>
        <authorList>
            <person name="Dahal R.H."/>
            <person name="Kim D.-U."/>
        </authorList>
    </citation>
    <scope>NUCLEOTIDE SEQUENCE [LARGE SCALE GENOMIC DNA]</scope>
    <source>
        <strain evidence="1 2">RP-3-22</strain>
    </source>
</reference>
<proteinExistence type="predicted"/>
<dbReference type="AlphaFoldDB" id="A0A4U1CJ17"/>